<sequence length="109" mass="12588">MLTMEAKVVQSPQISTWVEMEKTGRRPSGSLHFTHQRSRDQKRVQMLISAQLHLNRTSNKQRSNAQPVSCSYKNFPGTCIRHVILSCFIESYVLNSRRKVLVSFSSMLF</sequence>
<organism evidence="1 2">
    <name type="scientific">Trapa incisa</name>
    <dbReference type="NCBI Taxonomy" id="236973"/>
    <lineage>
        <taxon>Eukaryota</taxon>
        <taxon>Viridiplantae</taxon>
        <taxon>Streptophyta</taxon>
        <taxon>Embryophyta</taxon>
        <taxon>Tracheophyta</taxon>
        <taxon>Spermatophyta</taxon>
        <taxon>Magnoliopsida</taxon>
        <taxon>eudicotyledons</taxon>
        <taxon>Gunneridae</taxon>
        <taxon>Pentapetalae</taxon>
        <taxon>rosids</taxon>
        <taxon>malvids</taxon>
        <taxon>Myrtales</taxon>
        <taxon>Lythraceae</taxon>
        <taxon>Trapa</taxon>
    </lineage>
</organism>
<evidence type="ECO:0000313" key="2">
    <source>
        <dbReference type="Proteomes" id="UP001345219"/>
    </source>
</evidence>
<reference evidence="1 2" key="1">
    <citation type="journal article" date="2023" name="Hortic Res">
        <title>Pangenome of water caltrop reveals structural variations and asymmetric subgenome divergence after allopolyploidization.</title>
        <authorList>
            <person name="Zhang X."/>
            <person name="Chen Y."/>
            <person name="Wang L."/>
            <person name="Yuan Y."/>
            <person name="Fang M."/>
            <person name="Shi L."/>
            <person name="Lu R."/>
            <person name="Comes H.P."/>
            <person name="Ma Y."/>
            <person name="Chen Y."/>
            <person name="Huang G."/>
            <person name="Zhou Y."/>
            <person name="Zheng Z."/>
            <person name="Qiu Y."/>
        </authorList>
    </citation>
    <scope>NUCLEOTIDE SEQUENCE [LARGE SCALE GENOMIC DNA]</scope>
    <source>
        <tissue evidence="1">Roots</tissue>
    </source>
</reference>
<dbReference type="Proteomes" id="UP001345219">
    <property type="component" value="Chromosome 18"/>
</dbReference>
<name>A0AAN7QQU2_9MYRT</name>
<comment type="caution">
    <text evidence="1">The sequence shown here is derived from an EMBL/GenBank/DDBJ whole genome shotgun (WGS) entry which is preliminary data.</text>
</comment>
<dbReference type="EMBL" id="JAXIOK010000003">
    <property type="protein sequence ID" value="KAK4776044.1"/>
    <property type="molecule type" value="Genomic_DNA"/>
</dbReference>
<evidence type="ECO:0000313" key="1">
    <source>
        <dbReference type="EMBL" id="KAK4776044.1"/>
    </source>
</evidence>
<gene>
    <name evidence="1" type="ORF">SAY87_024005</name>
</gene>
<dbReference type="AlphaFoldDB" id="A0AAN7QQU2"/>
<accession>A0AAN7QQU2</accession>
<proteinExistence type="predicted"/>
<keyword evidence="2" id="KW-1185">Reference proteome</keyword>
<protein>
    <submittedName>
        <fullName evidence="1">Uncharacterized protein</fullName>
    </submittedName>
</protein>